<keyword evidence="2" id="KW-1185">Reference proteome</keyword>
<name>A0ABS8WLW5_DATST</name>
<dbReference type="EMBL" id="JACEIK010008977">
    <property type="protein sequence ID" value="MCE3051831.1"/>
    <property type="molecule type" value="Genomic_DNA"/>
</dbReference>
<proteinExistence type="predicted"/>
<organism evidence="1 2">
    <name type="scientific">Datura stramonium</name>
    <name type="common">Jimsonweed</name>
    <name type="synonym">Common thornapple</name>
    <dbReference type="NCBI Taxonomy" id="4076"/>
    <lineage>
        <taxon>Eukaryota</taxon>
        <taxon>Viridiplantae</taxon>
        <taxon>Streptophyta</taxon>
        <taxon>Embryophyta</taxon>
        <taxon>Tracheophyta</taxon>
        <taxon>Spermatophyta</taxon>
        <taxon>Magnoliopsida</taxon>
        <taxon>eudicotyledons</taxon>
        <taxon>Gunneridae</taxon>
        <taxon>Pentapetalae</taxon>
        <taxon>asterids</taxon>
        <taxon>lamiids</taxon>
        <taxon>Solanales</taxon>
        <taxon>Solanaceae</taxon>
        <taxon>Solanoideae</taxon>
        <taxon>Datureae</taxon>
        <taxon>Datura</taxon>
    </lineage>
</organism>
<sequence>MAEVREFYHELQFLENGTKILMGEWSHLNAKWLEVLDSIIGPSTKGEKGGLLRGIARFIHDGGCRPRFSLFGRCDDISHTQDNACRRMENMARLYGFFLNKSLNSLVLNECRDSRTKADFTLSAAGRMRNA</sequence>
<comment type="caution">
    <text evidence="1">The sequence shown here is derived from an EMBL/GenBank/DDBJ whole genome shotgun (WGS) entry which is preliminary data.</text>
</comment>
<reference evidence="1 2" key="1">
    <citation type="journal article" date="2021" name="BMC Genomics">
        <title>Datura genome reveals duplications of psychoactive alkaloid biosynthetic genes and high mutation rate following tissue culture.</title>
        <authorList>
            <person name="Rajewski A."/>
            <person name="Carter-House D."/>
            <person name="Stajich J."/>
            <person name="Litt A."/>
        </authorList>
    </citation>
    <scope>NUCLEOTIDE SEQUENCE [LARGE SCALE GENOMIC DNA]</scope>
    <source>
        <strain evidence="1">AR-01</strain>
    </source>
</reference>
<dbReference type="Proteomes" id="UP000823775">
    <property type="component" value="Unassembled WGS sequence"/>
</dbReference>
<evidence type="ECO:0000313" key="2">
    <source>
        <dbReference type="Proteomes" id="UP000823775"/>
    </source>
</evidence>
<gene>
    <name evidence="1" type="ORF">HAX54_050932</name>
</gene>
<protein>
    <submittedName>
        <fullName evidence="1">Uncharacterized protein</fullName>
    </submittedName>
</protein>
<accession>A0ABS8WLW5</accession>
<evidence type="ECO:0000313" key="1">
    <source>
        <dbReference type="EMBL" id="MCE3051831.1"/>
    </source>
</evidence>